<dbReference type="InterPro" id="IPR043128">
    <property type="entry name" value="Rev_trsase/Diguanyl_cyclase"/>
</dbReference>
<dbReference type="PANTHER" id="PTHR37984:SF5">
    <property type="entry name" value="PROTEIN NYNRIN-LIKE"/>
    <property type="match status" value="1"/>
</dbReference>
<sequence>MLRDRIVLGTKDRELQERMLRIRDLDLSKAADMCKAAELVKTQTRDLQEGRSVDIVKKKDKTNSVKNEGDKVKQSDSENLNPLGIINLKCSHDNIQLYEDFVVVNNTAQPLLGLDTCVKLNLIKKVSINSLVSKSDFIDKNLDVFEGLGKFDDLPGVFVYFDDILVSGETEKEHDRNLEKVIKRAKEKGIKFNKNKLQYRVKEVTYLGHKFSEMGVRPDDSRVAAIVNIPSQLLMSRITRTKIPIAKSLLKPKVESNIEPTLLKNQDIYKMYV</sequence>
<dbReference type="Proteomes" id="UP001458880">
    <property type="component" value="Unassembled WGS sequence"/>
</dbReference>
<dbReference type="AlphaFoldDB" id="A0AAW1M2M9"/>
<accession>A0AAW1M2M9</accession>
<organism evidence="2 3">
    <name type="scientific">Popillia japonica</name>
    <name type="common">Japanese beetle</name>
    <dbReference type="NCBI Taxonomy" id="7064"/>
    <lineage>
        <taxon>Eukaryota</taxon>
        <taxon>Metazoa</taxon>
        <taxon>Ecdysozoa</taxon>
        <taxon>Arthropoda</taxon>
        <taxon>Hexapoda</taxon>
        <taxon>Insecta</taxon>
        <taxon>Pterygota</taxon>
        <taxon>Neoptera</taxon>
        <taxon>Endopterygota</taxon>
        <taxon>Coleoptera</taxon>
        <taxon>Polyphaga</taxon>
        <taxon>Scarabaeiformia</taxon>
        <taxon>Scarabaeidae</taxon>
        <taxon>Rutelinae</taxon>
        <taxon>Popillia</taxon>
    </lineage>
</organism>
<keyword evidence="2" id="KW-0695">RNA-directed DNA polymerase</keyword>
<proteinExistence type="predicted"/>
<reference evidence="2 3" key="1">
    <citation type="journal article" date="2024" name="BMC Genomics">
        <title>De novo assembly and annotation of Popillia japonica's genome with initial clues to its potential as an invasive pest.</title>
        <authorList>
            <person name="Cucini C."/>
            <person name="Boschi S."/>
            <person name="Funari R."/>
            <person name="Cardaioli E."/>
            <person name="Iannotti N."/>
            <person name="Marturano G."/>
            <person name="Paoli F."/>
            <person name="Bruttini M."/>
            <person name="Carapelli A."/>
            <person name="Frati F."/>
            <person name="Nardi F."/>
        </authorList>
    </citation>
    <scope>NUCLEOTIDE SEQUENCE [LARGE SCALE GENOMIC DNA]</scope>
    <source>
        <strain evidence="2">DMR45628</strain>
    </source>
</reference>
<keyword evidence="3" id="KW-1185">Reference proteome</keyword>
<gene>
    <name evidence="2" type="ORF">QE152_g8700</name>
</gene>
<evidence type="ECO:0000259" key="1">
    <source>
        <dbReference type="Pfam" id="PF00078"/>
    </source>
</evidence>
<dbReference type="InterPro" id="IPR050951">
    <property type="entry name" value="Retrovirus_Pol_polyprotein"/>
</dbReference>
<comment type="caution">
    <text evidence="2">The sequence shown here is derived from an EMBL/GenBank/DDBJ whole genome shotgun (WGS) entry which is preliminary data.</text>
</comment>
<dbReference type="EMBL" id="JASPKY010000070">
    <property type="protein sequence ID" value="KAK9739814.1"/>
    <property type="molecule type" value="Genomic_DNA"/>
</dbReference>
<evidence type="ECO:0000313" key="3">
    <source>
        <dbReference type="Proteomes" id="UP001458880"/>
    </source>
</evidence>
<dbReference type="SUPFAM" id="SSF56672">
    <property type="entry name" value="DNA/RNA polymerases"/>
    <property type="match status" value="1"/>
</dbReference>
<dbReference type="GO" id="GO:0003964">
    <property type="term" value="F:RNA-directed DNA polymerase activity"/>
    <property type="evidence" value="ECO:0007669"/>
    <property type="project" value="UniProtKB-KW"/>
</dbReference>
<dbReference type="InterPro" id="IPR000477">
    <property type="entry name" value="RT_dom"/>
</dbReference>
<keyword evidence="2" id="KW-0548">Nucleotidyltransferase</keyword>
<name>A0AAW1M2M9_POPJA</name>
<evidence type="ECO:0000313" key="2">
    <source>
        <dbReference type="EMBL" id="KAK9739814.1"/>
    </source>
</evidence>
<protein>
    <submittedName>
        <fullName evidence="2">Reverse transcriptase (RNA-dependent DNA polymerase)</fullName>
    </submittedName>
</protein>
<dbReference type="Pfam" id="PF00078">
    <property type="entry name" value="RVT_1"/>
    <property type="match status" value="1"/>
</dbReference>
<keyword evidence="2" id="KW-0808">Transferase</keyword>
<dbReference type="PANTHER" id="PTHR37984">
    <property type="entry name" value="PROTEIN CBG26694"/>
    <property type="match status" value="1"/>
</dbReference>
<feature type="domain" description="Reverse transcriptase" evidence="1">
    <location>
        <begin position="157"/>
        <end position="211"/>
    </location>
</feature>
<dbReference type="InterPro" id="IPR043502">
    <property type="entry name" value="DNA/RNA_pol_sf"/>
</dbReference>
<dbReference type="Gene3D" id="3.30.70.270">
    <property type="match status" value="1"/>
</dbReference>